<dbReference type="InterPro" id="IPR056823">
    <property type="entry name" value="TEN-like_YD-shell"/>
</dbReference>
<dbReference type="RefSeq" id="WP_123639921.1">
    <property type="nucleotide sequence ID" value="NZ_CP061510.1"/>
</dbReference>
<evidence type="ECO:0000313" key="5">
    <source>
        <dbReference type="Proteomes" id="UP000663637"/>
    </source>
</evidence>
<dbReference type="EMBL" id="CP061510">
    <property type="protein sequence ID" value="QSB43412.1"/>
    <property type="molecule type" value="Genomic_DNA"/>
</dbReference>
<organism evidence="4 5">
    <name type="scientific">Tsuneonella flava</name>
    <dbReference type="NCBI Taxonomy" id="2055955"/>
    <lineage>
        <taxon>Bacteria</taxon>
        <taxon>Pseudomonadati</taxon>
        <taxon>Pseudomonadota</taxon>
        <taxon>Alphaproteobacteria</taxon>
        <taxon>Sphingomonadales</taxon>
        <taxon>Erythrobacteraceae</taxon>
        <taxon>Tsuneonella</taxon>
    </lineage>
</organism>
<sequence>MTRKTVPERSGLSATHTRDVFYGYDLRGLQTYARFDSASGEGVTNTYDGFGNRTAETLTMNGVSRTLTAGFNANGRRTSLRYPDGQTLSYTYDQLDRFHAMQLTGTGYLIYTPYYANGTVAAINRLKLSAGDWGYSDTATTYAYDLVLRLSRVTQALAGNSYDTTTTFTRNPASQIASLTRTNDAYAWTGHANVDRNYTTNGLNQYTAAGPASFTYDANGNLTSDGSNTYLYDVENRLVSRSGGGTSATLRYDPLGRLYEVSGSASGITRFLYDGDALVGEYNTSGTLLRRYVHGAAEGVDDPLVWFEGAGVADSARRYLYADERGSIVAVTDGNGNKLAINTYDEYGIPGSGNTGRFQYTGQAWVPELGMYYYKARMYSPTLGRFMQTDPVGYEDQVNLYAYVANDPVNLIDYTGEKIEVAMHEVTVGPYRSGSYHLKIVIVPNDQDAFRNDDRFQVDSNGTVFATIGAGPDSDSNIFGPLVQGMNRETDVGKTLSGESYTVRSITPGQGDTENNLINRMIGVAQSFDNGAYDYSLSPSANGSDYNSNSFVGGLINRLGGESSQLNPSMPTPGLDKPVPSEAFCQPSIDGCR</sequence>
<dbReference type="NCBIfam" id="TIGR01643">
    <property type="entry name" value="YD_repeat_2x"/>
    <property type="match status" value="1"/>
</dbReference>
<protein>
    <submittedName>
        <fullName evidence="4">RHS repeat-associated core domain-containing protein</fullName>
    </submittedName>
</protein>
<name>A0ABX7K634_9SPHN</name>
<dbReference type="PANTHER" id="PTHR32305:SF15">
    <property type="entry name" value="PROTEIN RHSA-RELATED"/>
    <property type="match status" value="1"/>
</dbReference>
<dbReference type="NCBIfam" id="TIGR03696">
    <property type="entry name" value="Rhs_assc_core"/>
    <property type="match status" value="1"/>
</dbReference>
<feature type="domain" description="Teneurin-like YD-shell" evidence="3">
    <location>
        <begin position="201"/>
        <end position="409"/>
    </location>
</feature>
<evidence type="ECO:0000256" key="2">
    <source>
        <dbReference type="SAM" id="MobiDB-lite"/>
    </source>
</evidence>
<reference evidence="4 5" key="1">
    <citation type="submission" date="2020-09" db="EMBL/GenBank/DDBJ databases">
        <title>Complete genome sequence of altererythrobacter flavus SS-21NJ, isolated from Dongying oil sludge in Shandong province.</title>
        <authorList>
            <person name="Sun S."/>
            <person name="Zhang Z."/>
        </authorList>
    </citation>
    <scope>NUCLEOTIDE SEQUENCE [LARGE SCALE GENOMIC DNA]</scope>
    <source>
        <strain evidence="4 5">SS-21NJ</strain>
    </source>
</reference>
<evidence type="ECO:0000256" key="1">
    <source>
        <dbReference type="ARBA" id="ARBA00022737"/>
    </source>
</evidence>
<dbReference type="PANTHER" id="PTHR32305">
    <property type="match status" value="1"/>
</dbReference>
<keyword evidence="1" id="KW-0677">Repeat</keyword>
<dbReference type="InterPro" id="IPR050708">
    <property type="entry name" value="T6SS_VgrG/RHS"/>
</dbReference>
<feature type="region of interest" description="Disordered" evidence="2">
    <location>
        <begin position="562"/>
        <end position="583"/>
    </location>
</feature>
<dbReference type="InterPro" id="IPR022385">
    <property type="entry name" value="Rhs_assc_core"/>
</dbReference>
<dbReference type="Pfam" id="PF25023">
    <property type="entry name" value="TEN_YD-shell"/>
    <property type="match status" value="1"/>
</dbReference>
<evidence type="ECO:0000313" key="4">
    <source>
        <dbReference type="EMBL" id="QSB43412.1"/>
    </source>
</evidence>
<gene>
    <name evidence="4" type="ORF">IDJ81_08340</name>
</gene>
<accession>A0ABX7K634</accession>
<keyword evidence="5" id="KW-1185">Reference proteome</keyword>
<dbReference type="Gene3D" id="2.180.10.10">
    <property type="entry name" value="RHS repeat-associated core"/>
    <property type="match status" value="1"/>
</dbReference>
<proteinExistence type="predicted"/>
<dbReference type="Proteomes" id="UP000663637">
    <property type="component" value="Chromosome"/>
</dbReference>
<evidence type="ECO:0000259" key="3">
    <source>
        <dbReference type="Pfam" id="PF25023"/>
    </source>
</evidence>
<dbReference type="InterPro" id="IPR006530">
    <property type="entry name" value="YD"/>
</dbReference>